<feature type="compositionally biased region" description="Polar residues" evidence="1">
    <location>
        <begin position="549"/>
        <end position="562"/>
    </location>
</feature>
<evidence type="ECO:0000313" key="3">
    <source>
        <dbReference type="Proteomes" id="UP000747542"/>
    </source>
</evidence>
<reference evidence="2" key="1">
    <citation type="journal article" date="2021" name="Sci. Adv.">
        <title>The American lobster genome reveals insights on longevity, neural, and immune adaptations.</title>
        <authorList>
            <person name="Polinski J.M."/>
            <person name="Zimin A.V."/>
            <person name="Clark K.F."/>
            <person name="Kohn A.B."/>
            <person name="Sadowski N."/>
            <person name="Timp W."/>
            <person name="Ptitsyn A."/>
            <person name="Khanna P."/>
            <person name="Romanova D.Y."/>
            <person name="Williams P."/>
            <person name="Greenwood S.J."/>
            <person name="Moroz L.L."/>
            <person name="Walt D.R."/>
            <person name="Bodnar A.G."/>
        </authorList>
    </citation>
    <scope>NUCLEOTIDE SEQUENCE</scope>
    <source>
        <strain evidence="2">GMGI-L3</strain>
    </source>
</reference>
<dbReference type="AlphaFoldDB" id="A0A8J5NBH2"/>
<comment type="caution">
    <text evidence="2">The sequence shown here is derived from an EMBL/GenBank/DDBJ whole genome shotgun (WGS) entry which is preliminary data.</text>
</comment>
<organism evidence="2 3">
    <name type="scientific">Homarus americanus</name>
    <name type="common">American lobster</name>
    <dbReference type="NCBI Taxonomy" id="6706"/>
    <lineage>
        <taxon>Eukaryota</taxon>
        <taxon>Metazoa</taxon>
        <taxon>Ecdysozoa</taxon>
        <taxon>Arthropoda</taxon>
        <taxon>Crustacea</taxon>
        <taxon>Multicrustacea</taxon>
        <taxon>Malacostraca</taxon>
        <taxon>Eumalacostraca</taxon>
        <taxon>Eucarida</taxon>
        <taxon>Decapoda</taxon>
        <taxon>Pleocyemata</taxon>
        <taxon>Astacidea</taxon>
        <taxon>Nephropoidea</taxon>
        <taxon>Nephropidae</taxon>
        <taxon>Homarus</taxon>
    </lineage>
</organism>
<keyword evidence="3" id="KW-1185">Reference proteome</keyword>
<sequence length="562" mass="61847">MSLAPSKSPAPVAAVGDKQPILIIFKLPIARGSYRPQRPMVTGTSSVTIRVGSTSRELGTPVLESPSSLPNPLPSISSPLQNHPAFTSLSFLSSAYSQQTSKSSQSSVEDSDEYIERASKNILKGPRDNFGKLGSVKFAKKSRYPSPSLVSNGSNKPEHLGTKLVSPVPKPRTLVPKTENNNTETKEPHDINTSYPHSRMELKLDLKPLYDFNSNVTKGMVKYQPIPDIVSMTQKEGSLSPINDISKNDSNTPTFRINKSISLHSSPQSQLEMKNEDSKDRQALLDRKSKILNPQASDSTSRQILKLTNPKKSTITKTKNANTLDISSFPTQVSLRPVSHTRMSKSQQLSTGNPLHMELISKFANSYMTAENVPCLRKVKTKEPKTVKELFSDHKFTFTVDNSKELQEVNQNITSREKANLQNKIKLVKISPNMPHMKYEEAVTPPAAAEPQRRVRKNNTTFESSKNSAANFPVQNTVVHGFTGHTTNLGPGLISGLASYTPSKIQIGSTFELGVSRTAPPVQTPPPAPPAQSERVEEEYLRPADETETVTWSAESTSDMLF</sequence>
<name>A0A8J5NBH2_HOMAM</name>
<gene>
    <name evidence="2" type="ORF">Hamer_G008280</name>
</gene>
<evidence type="ECO:0000256" key="1">
    <source>
        <dbReference type="SAM" id="MobiDB-lite"/>
    </source>
</evidence>
<feature type="compositionally biased region" description="Low complexity" evidence="1">
    <location>
        <begin position="61"/>
        <end position="76"/>
    </location>
</feature>
<accession>A0A8J5NBH2</accession>
<feature type="region of interest" description="Disordered" evidence="1">
    <location>
        <begin position="143"/>
        <end position="195"/>
    </location>
</feature>
<dbReference type="EMBL" id="JAHLQT010001931">
    <property type="protein sequence ID" value="KAG7177636.1"/>
    <property type="molecule type" value="Genomic_DNA"/>
</dbReference>
<dbReference type="Proteomes" id="UP000747542">
    <property type="component" value="Unassembled WGS sequence"/>
</dbReference>
<feature type="compositionally biased region" description="Basic and acidic residues" evidence="1">
    <location>
        <begin position="534"/>
        <end position="545"/>
    </location>
</feature>
<evidence type="ECO:0000313" key="2">
    <source>
        <dbReference type="EMBL" id="KAG7177636.1"/>
    </source>
</evidence>
<proteinExistence type="predicted"/>
<feature type="region of interest" description="Disordered" evidence="1">
    <location>
        <begin position="50"/>
        <end position="76"/>
    </location>
</feature>
<feature type="region of interest" description="Disordered" evidence="1">
    <location>
        <begin position="516"/>
        <end position="562"/>
    </location>
</feature>
<protein>
    <submittedName>
        <fullName evidence="2">Uncharacterized protein</fullName>
    </submittedName>
</protein>